<dbReference type="InterPro" id="IPR057207">
    <property type="entry name" value="FBXL15_LRR"/>
</dbReference>
<evidence type="ECO:0000313" key="4">
    <source>
        <dbReference type="Proteomes" id="UP001187315"/>
    </source>
</evidence>
<comment type="caution">
    <text evidence="3">The sequence shown here is derived from an EMBL/GenBank/DDBJ whole genome shotgun (WGS) entry which is preliminary data.</text>
</comment>
<dbReference type="PROSITE" id="PS50181">
    <property type="entry name" value="FBOX"/>
    <property type="match status" value="1"/>
</dbReference>
<dbReference type="SUPFAM" id="SSF81383">
    <property type="entry name" value="F-box domain"/>
    <property type="match status" value="1"/>
</dbReference>
<evidence type="ECO:0000259" key="2">
    <source>
        <dbReference type="PROSITE" id="PS50181"/>
    </source>
</evidence>
<evidence type="ECO:0000256" key="1">
    <source>
        <dbReference type="ARBA" id="ARBA00022786"/>
    </source>
</evidence>
<dbReference type="Pfam" id="PF12937">
    <property type="entry name" value="F-box-like"/>
    <property type="match status" value="1"/>
</dbReference>
<protein>
    <recommendedName>
        <fullName evidence="2">F-box domain-containing protein</fullName>
    </recommendedName>
</protein>
<organism evidence="3 4">
    <name type="scientific">Tachysurus vachellii</name>
    <name type="common">Darkbarbel catfish</name>
    <name type="synonym">Pelteobagrus vachellii</name>
    <dbReference type="NCBI Taxonomy" id="175792"/>
    <lineage>
        <taxon>Eukaryota</taxon>
        <taxon>Metazoa</taxon>
        <taxon>Chordata</taxon>
        <taxon>Craniata</taxon>
        <taxon>Vertebrata</taxon>
        <taxon>Euteleostomi</taxon>
        <taxon>Actinopterygii</taxon>
        <taxon>Neopterygii</taxon>
        <taxon>Teleostei</taxon>
        <taxon>Ostariophysi</taxon>
        <taxon>Siluriformes</taxon>
        <taxon>Bagridae</taxon>
        <taxon>Tachysurus</taxon>
    </lineage>
</organism>
<dbReference type="SUPFAM" id="SSF52058">
    <property type="entry name" value="L domain-like"/>
    <property type="match status" value="1"/>
</dbReference>
<keyword evidence="4" id="KW-1185">Reference proteome</keyword>
<sequence length="648" mass="72301">METSALPHEVISYLLSFLHPSDRKEASLVCRSWYEASQDHRFQKDVTFRFPACASSLGFIRGLAHRHRCSLIISHVDDSSLSHKVLEEVRVHLGARLEGLSLPRSSLMESTLLKLLPYLTGLRRLHLNGLNSLFMSGTFLSREEHREQVRAALKNLEDLDLSDLRYLSDITFNRLTGCTVRLRRLALAGCHIAFEFDPYLGSAVGPGSSAMLSLRNLIRLVQDQSSTMRSLDLSRTSITPESLRMLVQVPGLHLEELSLSGCKNLTDYSIEHLCRHQQGLHTLDLSGCSELTSRSMTAVATELKQLQSLSLSCVWWITGKGLADLTALPALSSLDLAECVNVSGAELEKCLSSPQRRVQLEKLSLRRCTYVKDICSLSQLMSSRLKKLDLSYCIHLTDSSVRAVASNLPGLHVLLLGSCKLITDCGLLGIEEPSLYKPPVKWTPFNLHLVTHQEYKGPSFTHTFGNMDLFQPPQMPFKKKPRLVTDEELTAFREKEGASLRAIRGLQELDLSGCSNLTDVSITQVLRFPMLQRLSLIMLTEISDEGVASVAHHCRCLTSLSLSGCSQLTDAGLARALPCLHRLQHLQLAYCNGITDRSLSLILQHCQRLRTLDICMCRDITVSKVDFLQSQLPFLEKVSSTGLWAKPD</sequence>
<dbReference type="InterPro" id="IPR001810">
    <property type="entry name" value="F-box_dom"/>
</dbReference>
<dbReference type="GO" id="GO:0005737">
    <property type="term" value="C:cytoplasm"/>
    <property type="evidence" value="ECO:0007669"/>
    <property type="project" value="TreeGrafter"/>
</dbReference>
<gene>
    <name evidence="3" type="ORF">Q7C36_013200</name>
</gene>
<name>A0AA88MM96_TACVA</name>
<dbReference type="SUPFAM" id="SSF52047">
    <property type="entry name" value="RNI-like"/>
    <property type="match status" value="1"/>
</dbReference>
<dbReference type="InterPro" id="IPR050648">
    <property type="entry name" value="F-box_LRR-repeat"/>
</dbReference>
<evidence type="ECO:0000313" key="3">
    <source>
        <dbReference type="EMBL" id="KAK2838386.1"/>
    </source>
</evidence>
<dbReference type="EMBL" id="JAVHJS010000013">
    <property type="protein sequence ID" value="KAK2838386.1"/>
    <property type="molecule type" value="Genomic_DNA"/>
</dbReference>
<dbReference type="InterPro" id="IPR032675">
    <property type="entry name" value="LRR_dom_sf"/>
</dbReference>
<dbReference type="FunFam" id="3.80.10.10:FF:000647">
    <property type="entry name" value="Leucine-rich repeat-containing 29"/>
    <property type="match status" value="1"/>
</dbReference>
<dbReference type="InterPro" id="IPR006553">
    <property type="entry name" value="Leu-rich_rpt_Cys-con_subtyp"/>
</dbReference>
<reference evidence="3" key="1">
    <citation type="submission" date="2023-08" db="EMBL/GenBank/DDBJ databases">
        <title>Pelteobagrus vachellii genome.</title>
        <authorList>
            <person name="Liu H."/>
        </authorList>
    </citation>
    <scope>NUCLEOTIDE SEQUENCE</scope>
    <source>
        <strain evidence="3">PRFRI_2022a</strain>
        <tissue evidence="3">Muscle</tissue>
    </source>
</reference>
<accession>A0AA88MM96</accession>
<dbReference type="Pfam" id="PF25372">
    <property type="entry name" value="DUF7885"/>
    <property type="match status" value="2"/>
</dbReference>
<dbReference type="FunFam" id="3.80.10.10:FF:001330">
    <property type="entry name" value="Leucine-rich repeat-containing 29"/>
    <property type="match status" value="1"/>
</dbReference>
<proteinExistence type="predicted"/>
<dbReference type="AlphaFoldDB" id="A0AA88MM96"/>
<feature type="domain" description="F-box" evidence="2">
    <location>
        <begin position="1"/>
        <end position="46"/>
    </location>
</feature>
<dbReference type="SMART" id="SM00367">
    <property type="entry name" value="LRR_CC"/>
    <property type="match status" value="10"/>
</dbReference>
<dbReference type="InterPro" id="IPR036047">
    <property type="entry name" value="F-box-like_dom_sf"/>
</dbReference>
<dbReference type="PANTHER" id="PTHR13382">
    <property type="entry name" value="MITOCHONDRIAL ATP SYNTHASE COUPLING FACTOR B"/>
    <property type="match status" value="1"/>
</dbReference>
<dbReference type="Gene3D" id="3.80.10.10">
    <property type="entry name" value="Ribonuclease Inhibitor"/>
    <property type="match status" value="4"/>
</dbReference>
<keyword evidence="1" id="KW-0833">Ubl conjugation pathway</keyword>
<dbReference type="SMART" id="SM00256">
    <property type="entry name" value="FBOX"/>
    <property type="match status" value="1"/>
</dbReference>
<dbReference type="Proteomes" id="UP001187315">
    <property type="component" value="Unassembled WGS sequence"/>
</dbReference>